<accession>A0A6A2X556</accession>
<name>A0A6A2X556_HIBSY</name>
<keyword evidence="2" id="KW-1185">Reference proteome</keyword>
<sequence>MSITQLLWRNLSIARTRGVWSLRQLYDHGGDEQLLYCQFRSTASQNQSPKIVAANEPVAVPEETAPSVLKHIQPPGGGCQWIGAAMEFLIWTPCRNSQNSIFHKRMELGRITPQTAWAYMQSLKAWVEVSTASRQQGQWVDEQWIDGASTFVIILCLEASQRNKRIRWTPPPDRLFRTITSIGHLIPGI</sequence>
<proteinExistence type="predicted"/>
<dbReference type="AlphaFoldDB" id="A0A6A2X556"/>
<gene>
    <name evidence="1" type="ORF">F3Y22_tig00112206pilonHSYRG00239</name>
</gene>
<evidence type="ECO:0000313" key="2">
    <source>
        <dbReference type="Proteomes" id="UP000436088"/>
    </source>
</evidence>
<dbReference type="EMBL" id="VEPZ02001516">
    <property type="protein sequence ID" value="KAE8670091.1"/>
    <property type="molecule type" value="Genomic_DNA"/>
</dbReference>
<reference evidence="1" key="1">
    <citation type="submission" date="2019-09" db="EMBL/GenBank/DDBJ databases">
        <title>Draft genome information of white flower Hibiscus syriacus.</title>
        <authorList>
            <person name="Kim Y.-M."/>
        </authorList>
    </citation>
    <scope>NUCLEOTIDE SEQUENCE [LARGE SCALE GENOMIC DNA]</scope>
    <source>
        <strain evidence="1">YM2019G1</strain>
    </source>
</reference>
<evidence type="ECO:0000313" key="1">
    <source>
        <dbReference type="EMBL" id="KAE8670091.1"/>
    </source>
</evidence>
<dbReference type="Proteomes" id="UP000436088">
    <property type="component" value="Unassembled WGS sequence"/>
</dbReference>
<organism evidence="1 2">
    <name type="scientific">Hibiscus syriacus</name>
    <name type="common">Rose of Sharon</name>
    <dbReference type="NCBI Taxonomy" id="106335"/>
    <lineage>
        <taxon>Eukaryota</taxon>
        <taxon>Viridiplantae</taxon>
        <taxon>Streptophyta</taxon>
        <taxon>Embryophyta</taxon>
        <taxon>Tracheophyta</taxon>
        <taxon>Spermatophyta</taxon>
        <taxon>Magnoliopsida</taxon>
        <taxon>eudicotyledons</taxon>
        <taxon>Gunneridae</taxon>
        <taxon>Pentapetalae</taxon>
        <taxon>rosids</taxon>
        <taxon>malvids</taxon>
        <taxon>Malvales</taxon>
        <taxon>Malvaceae</taxon>
        <taxon>Malvoideae</taxon>
        <taxon>Hibiscus</taxon>
    </lineage>
</organism>
<comment type="caution">
    <text evidence="1">The sequence shown here is derived from an EMBL/GenBank/DDBJ whole genome shotgun (WGS) entry which is preliminary data.</text>
</comment>
<protein>
    <submittedName>
        <fullName evidence="1">Uncharacterized protein</fullName>
    </submittedName>
</protein>